<evidence type="ECO:0000313" key="10">
    <source>
        <dbReference type="EMBL" id="KAF6057556.1"/>
    </source>
</evidence>
<keyword evidence="3" id="KW-0804">Transcription</keyword>
<evidence type="ECO:0000313" key="11">
    <source>
        <dbReference type="Proteomes" id="UP000590412"/>
    </source>
</evidence>
<feature type="region of interest" description="Disordered" evidence="6">
    <location>
        <begin position="1"/>
        <end position="457"/>
    </location>
</feature>
<protein>
    <submittedName>
        <fullName evidence="10">SWIRM domain family protein</fullName>
    </submittedName>
</protein>
<dbReference type="GO" id="GO:0003677">
    <property type="term" value="F:DNA binding"/>
    <property type="evidence" value="ECO:0007669"/>
    <property type="project" value="UniProtKB-KW"/>
</dbReference>
<dbReference type="Pfam" id="PF16495">
    <property type="entry name" value="SWIRM-assoc_1"/>
    <property type="match status" value="1"/>
</dbReference>
<dbReference type="PROSITE" id="PS50934">
    <property type="entry name" value="SWIRM"/>
    <property type="match status" value="1"/>
</dbReference>
<feature type="domain" description="SANT" evidence="9">
    <location>
        <begin position="667"/>
        <end position="719"/>
    </location>
</feature>
<proteinExistence type="predicted"/>
<dbReference type="PANTHER" id="PTHR12802:SF41">
    <property type="entry name" value="BRAHMA ASSOCIATED PROTEIN 155 KDA"/>
    <property type="match status" value="1"/>
</dbReference>
<feature type="compositionally biased region" description="Basic and acidic residues" evidence="6">
    <location>
        <begin position="143"/>
        <end position="185"/>
    </location>
</feature>
<feature type="coiled-coil region" evidence="5">
    <location>
        <begin position="873"/>
        <end position="903"/>
    </location>
</feature>
<feature type="compositionally biased region" description="Pro residues" evidence="6">
    <location>
        <begin position="427"/>
        <end position="440"/>
    </location>
</feature>
<dbReference type="InterPro" id="IPR036388">
    <property type="entry name" value="WH-like_DNA-bd_sf"/>
</dbReference>
<evidence type="ECO:0000256" key="6">
    <source>
        <dbReference type="SAM" id="MobiDB-lite"/>
    </source>
</evidence>
<feature type="region of interest" description="Disordered" evidence="6">
    <location>
        <begin position="957"/>
        <end position="1006"/>
    </location>
</feature>
<dbReference type="Pfam" id="PF00249">
    <property type="entry name" value="Myb_DNA-binding"/>
    <property type="match status" value="1"/>
</dbReference>
<feature type="compositionally biased region" description="Acidic residues" evidence="6">
    <location>
        <begin position="34"/>
        <end position="46"/>
    </location>
</feature>
<dbReference type="Pfam" id="PF04433">
    <property type="entry name" value="SWIRM"/>
    <property type="match status" value="1"/>
</dbReference>
<keyword evidence="5" id="KW-0175">Coiled coil</keyword>
<sequence>MSSVSNEEKVKQAEETNEEGQETESNNVPAQTITDEEEYRDQDQLEEPQPLTSERLDQKQVEEMQHLRSNSTENAPPDLESESLTHLNAEDVSSRGKHDNIPENPIHTAADDVHKDTPPGNDTPELEANNNVSGNTEIEKEEEQAKRDARENPEISAVEKQDNVDNLNHSKDQMLEADAVVDRKLPTIPVEQTPQNEPFEDKTHFIEAVSNESNHTNSTNDNGDGQDQEAVAHNPQQSLSEHPQNTNENAIDHSDIEQKTEATDHLEAPIAEEGEINPSLANTSTGGDDDQNKGKQAENDIPTENAMDIDHKNEFASAEGMKEYDQEELNQELGEDENLKYTQADDPSFDADFNADEGVDENDNFDSSFLMGDANDASNEEDFEMQDVSTNASNPVKQEPSSTLEENDSVAEKQLPASTLDHNSPFTNPPAPNEPFPPEPVVKSKTTSLAGDEEEQEQEQVIEEELDDVEKPTPKVKQTHLIVIPSYASWFNMKKIHKIEKESLPEFFDSTHPSKSPKLYANYRNFMINSYRLNPNEFLTLTSCRRNLVGDVGTLMRVHRFLNKWGLINYQVKPQFKPGYAIEKLPNGSSVDLPYTGDFHVKFDTPRGLFPFDTSRIPPERVDVDKLKSLLQIDAPSHASIEKNGVNRKRPLDEVDDKTSIKSVTKKQNDGWSQEDVSKLVDAVKTYKNDWYQIAAAVGKDKTPQQCVLKFLKLPLEDKFNPIKDGNKSDIELLRFASNYPINSIDNPVLANLVFMTRLVDREVAKAASEAAIKAMDATIRQKVIDVYGDKKDQVEEDKGNTDPSADDPGLKQDRYKDENKSSEQNGHKEEQTGEGEAIATTFGIVGARSHVFASYEEREMHKVSASIINHELSKVETKLAKIEELEKIYERERQNLARQQEENFVDRLALTKSTIDVIGKLEDAASYLESKGSGEQSAFDKEKFKNLISEARSMMYKPTKQSIEEVDTSNDDKPDFRKNESEELGADDYKPLSLTSPQHFTVWAP</sequence>
<feature type="compositionally biased region" description="Basic and acidic residues" evidence="6">
    <location>
        <begin position="250"/>
        <end position="267"/>
    </location>
</feature>
<dbReference type="Gene3D" id="1.10.10.10">
    <property type="entry name" value="Winged helix-like DNA-binding domain superfamily/Winged helix DNA-binding domain"/>
    <property type="match status" value="1"/>
</dbReference>
<dbReference type="GO" id="GO:0042393">
    <property type="term" value="F:histone binding"/>
    <property type="evidence" value="ECO:0007669"/>
    <property type="project" value="TreeGrafter"/>
</dbReference>
<feature type="compositionally biased region" description="Basic and acidic residues" evidence="6">
    <location>
        <begin position="54"/>
        <end position="66"/>
    </location>
</feature>
<dbReference type="GO" id="GO:0045893">
    <property type="term" value="P:positive regulation of DNA-templated transcription"/>
    <property type="evidence" value="ECO:0007669"/>
    <property type="project" value="TreeGrafter"/>
</dbReference>
<evidence type="ECO:0000256" key="1">
    <source>
        <dbReference type="ARBA" id="ARBA00023015"/>
    </source>
</evidence>
<feature type="compositionally biased region" description="Basic and acidic residues" evidence="6">
    <location>
        <begin position="308"/>
        <end position="324"/>
    </location>
</feature>
<feature type="compositionally biased region" description="Acidic residues" evidence="6">
    <location>
        <begin position="347"/>
        <end position="364"/>
    </location>
</feature>
<dbReference type="PANTHER" id="PTHR12802">
    <property type="entry name" value="SWI/SNF COMPLEX-RELATED"/>
    <property type="match status" value="1"/>
</dbReference>
<accession>A0A8X7NR19</accession>
<dbReference type="Gene3D" id="1.10.10.60">
    <property type="entry name" value="Homeodomain-like"/>
    <property type="match status" value="1"/>
</dbReference>
<feature type="region of interest" description="Disordered" evidence="6">
    <location>
        <begin position="791"/>
        <end position="838"/>
    </location>
</feature>
<dbReference type="SMART" id="SM00717">
    <property type="entry name" value="SANT"/>
    <property type="match status" value="1"/>
</dbReference>
<keyword evidence="2" id="KW-0238">DNA-binding</keyword>
<feature type="compositionally biased region" description="Polar residues" evidence="6">
    <location>
        <begin position="234"/>
        <end position="249"/>
    </location>
</feature>
<dbReference type="PROSITE" id="PS50090">
    <property type="entry name" value="MYB_LIKE"/>
    <property type="match status" value="1"/>
</dbReference>
<evidence type="ECO:0000256" key="5">
    <source>
        <dbReference type="SAM" id="Coils"/>
    </source>
</evidence>
<keyword evidence="1" id="KW-0805">Transcription regulation</keyword>
<dbReference type="InterPro" id="IPR009057">
    <property type="entry name" value="Homeodomain-like_sf"/>
</dbReference>
<dbReference type="InterPro" id="IPR007526">
    <property type="entry name" value="SWIRM"/>
</dbReference>
<organism evidence="10 11">
    <name type="scientific">Candida parapsilosis</name>
    <name type="common">Yeast</name>
    <dbReference type="NCBI Taxonomy" id="5480"/>
    <lineage>
        <taxon>Eukaryota</taxon>
        <taxon>Fungi</taxon>
        <taxon>Dikarya</taxon>
        <taxon>Ascomycota</taxon>
        <taxon>Saccharomycotina</taxon>
        <taxon>Pichiomycetes</taxon>
        <taxon>Debaryomycetaceae</taxon>
        <taxon>Candida/Lodderomyces clade</taxon>
        <taxon>Candida</taxon>
    </lineage>
</organism>
<feature type="compositionally biased region" description="Acidic residues" evidence="6">
    <location>
        <begin position="325"/>
        <end position="336"/>
    </location>
</feature>
<evidence type="ECO:0000256" key="3">
    <source>
        <dbReference type="ARBA" id="ARBA00023163"/>
    </source>
</evidence>
<feature type="compositionally biased region" description="Basic and acidic residues" evidence="6">
    <location>
        <begin position="809"/>
        <end position="832"/>
    </location>
</feature>
<dbReference type="GO" id="GO:0016514">
    <property type="term" value="C:SWI/SNF complex"/>
    <property type="evidence" value="ECO:0007669"/>
    <property type="project" value="TreeGrafter"/>
</dbReference>
<feature type="compositionally biased region" description="Basic and acidic residues" evidence="6">
    <location>
        <begin position="88"/>
        <end position="101"/>
    </location>
</feature>
<feature type="compositionally biased region" description="Polar residues" evidence="6">
    <location>
        <begin position="387"/>
        <end position="404"/>
    </location>
</feature>
<dbReference type="InterPro" id="IPR032451">
    <property type="entry name" value="SMARCC_C"/>
</dbReference>
<evidence type="ECO:0000259" key="7">
    <source>
        <dbReference type="PROSITE" id="PS50090"/>
    </source>
</evidence>
<dbReference type="InterPro" id="IPR001005">
    <property type="entry name" value="SANT/Myb"/>
</dbReference>
<feature type="domain" description="SWIRM" evidence="8">
    <location>
        <begin position="482"/>
        <end position="579"/>
    </location>
</feature>
<feature type="domain" description="Myb-like" evidence="7">
    <location>
        <begin position="664"/>
        <end position="715"/>
    </location>
</feature>
<evidence type="ECO:0000259" key="8">
    <source>
        <dbReference type="PROSITE" id="PS50934"/>
    </source>
</evidence>
<dbReference type="OrthoDB" id="118550at2759"/>
<keyword evidence="4" id="KW-0539">Nucleus</keyword>
<gene>
    <name evidence="10" type="ORF">FOB60_002111</name>
</gene>
<comment type="caution">
    <text evidence="10">The sequence shown here is derived from an EMBL/GenBank/DDBJ whole genome shotgun (WGS) entry which is preliminary data.</text>
</comment>
<evidence type="ECO:0000256" key="2">
    <source>
        <dbReference type="ARBA" id="ARBA00023125"/>
    </source>
</evidence>
<name>A0A8X7NR19_CANPA</name>
<dbReference type="EMBL" id="JABWAB010000003">
    <property type="protein sequence ID" value="KAF6057556.1"/>
    <property type="molecule type" value="Genomic_DNA"/>
</dbReference>
<dbReference type="FunFam" id="1.10.10.10:FF:000020">
    <property type="entry name" value="SWI/SNF complex subunit SMARCC2 isoform c"/>
    <property type="match status" value="1"/>
</dbReference>
<evidence type="ECO:0000259" key="9">
    <source>
        <dbReference type="PROSITE" id="PS51293"/>
    </source>
</evidence>
<evidence type="ECO:0000256" key="4">
    <source>
        <dbReference type="ARBA" id="ARBA00023242"/>
    </source>
</evidence>
<feature type="compositionally biased region" description="Basic and acidic residues" evidence="6">
    <location>
        <begin position="1"/>
        <end position="14"/>
    </location>
</feature>
<dbReference type="SUPFAM" id="SSF46689">
    <property type="entry name" value="Homeodomain-like"/>
    <property type="match status" value="2"/>
</dbReference>
<dbReference type="PROSITE" id="PS51293">
    <property type="entry name" value="SANT"/>
    <property type="match status" value="1"/>
</dbReference>
<reference evidence="10" key="1">
    <citation type="submission" date="2020-03" db="EMBL/GenBank/DDBJ databases">
        <title>FDA dAtabase for Regulatory Grade micrObial Sequences (FDA-ARGOS): Supporting development and validation of Infectious Disease Dx tests.</title>
        <authorList>
            <person name="Campos J."/>
            <person name="Goldberg B."/>
            <person name="Tallon L."/>
            <person name="Sadzewicz L."/>
            <person name="Vavikolanu K."/>
            <person name="Mehta A."/>
            <person name="Aluvathingal J."/>
            <person name="Nadendla S."/>
            <person name="Nandy P."/>
            <person name="Geyer C."/>
            <person name="Yan Y."/>
            <person name="Sichtig H."/>
        </authorList>
    </citation>
    <scope>NUCLEOTIDE SEQUENCE [LARGE SCALE GENOMIC DNA]</scope>
    <source>
        <strain evidence="10">FDAARGOS_652</strain>
    </source>
</reference>
<feature type="compositionally biased region" description="Basic and acidic residues" evidence="6">
    <location>
        <begin position="791"/>
        <end position="801"/>
    </location>
</feature>
<feature type="compositionally biased region" description="Polar residues" evidence="6">
    <location>
        <begin position="210"/>
        <end position="225"/>
    </location>
</feature>
<feature type="compositionally biased region" description="Basic and acidic residues" evidence="6">
    <location>
        <begin position="971"/>
        <end position="982"/>
    </location>
</feature>
<dbReference type="InterPro" id="IPR017884">
    <property type="entry name" value="SANT_dom"/>
</dbReference>
<dbReference type="Proteomes" id="UP000590412">
    <property type="component" value="Unassembled WGS sequence"/>
</dbReference>
<dbReference type="AlphaFoldDB" id="A0A8X7NR19"/>
<dbReference type="CDD" id="cd00167">
    <property type="entry name" value="SANT"/>
    <property type="match status" value="1"/>
</dbReference>